<evidence type="ECO:0000313" key="2">
    <source>
        <dbReference type="Proteomes" id="UP000592294"/>
    </source>
</evidence>
<name>A0A850R7G9_9GAMM</name>
<dbReference type="EMBL" id="JABZEO010000006">
    <property type="protein sequence ID" value="NVZ09774.1"/>
    <property type="molecule type" value="Genomic_DNA"/>
</dbReference>
<dbReference type="Proteomes" id="UP000592294">
    <property type="component" value="Unassembled WGS sequence"/>
</dbReference>
<comment type="caution">
    <text evidence="1">The sequence shown here is derived from an EMBL/GenBank/DDBJ whole genome shotgun (WGS) entry which is preliminary data.</text>
</comment>
<evidence type="ECO:0000313" key="1">
    <source>
        <dbReference type="EMBL" id="NVZ09774.1"/>
    </source>
</evidence>
<gene>
    <name evidence="1" type="ORF">HW932_10930</name>
</gene>
<accession>A0A850R7G9</accession>
<dbReference type="RefSeq" id="WP_176976524.1">
    <property type="nucleotide sequence ID" value="NZ_JABZEO010000006.1"/>
</dbReference>
<proteinExistence type="predicted"/>
<organism evidence="1 2">
    <name type="scientific">Allochromatium humboldtianum</name>
    <dbReference type="NCBI Taxonomy" id="504901"/>
    <lineage>
        <taxon>Bacteria</taxon>
        <taxon>Pseudomonadati</taxon>
        <taxon>Pseudomonadota</taxon>
        <taxon>Gammaproteobacteria</taxon>
        <taxon>Chromatiales</taxon>
        <taxon>Chromatiaceae</taxon>
        <taxon>Allochromatium</taxon>
    </lineage>
</organism>
<keyword evidence="2" id="KW-1185">Reference proteome</keyword>
<protein>
    <submittedName>
        <fullName evidence="1">Uncharacterized protein</fullName>
    </submittedName>
</protein>
<sequence>MKELEDLTPTPTMQRIIAARDQAPLRYIRGFKDAQEAYDEIGLKLIEALEAQRITFWSNSIKEQVLNFVCHIYFGTNIMRSYNIDKSSLSPVMSKLLEYSNDFSHFHLETWSNLKVALFIQSLYLVKKIESGDIKFARSFDMKNFIQALKISLFEANVIEPYSDMYDYFLNLPTTRYILFAKKMSLNKDIFCDLIFNKETVKESVMLLAGHINQRLIVFKAQHDLLQAQILMAQVLVWADVIEEGARQFLSNSMLMRIFELSQGMNSYESDPDGPEADEIAQSSMELVVALEQNRVIFENLGGKLACHLVLAYALTFAEIIPCDWGCENTKNADKRDKADDCCDDDFYLDEDEDEDEID</sequence>
<reference evidence="1 2" key="1">
    <citation type="submission" date="2020-06" db="EMBL/GenBank/DDBJ databases">
        <title>Whole-genome sequence of Allochromatium humboldtianum DSM 21881, type strain.</title>
        <authorList>
            <person name="Kyndt J.A."/>
            <person name="Meyer T.E."/>
        </authorList>
    </citation>
    <scope>NUCLEOTIDE SEQUENCE [LARGE SCALE GENOMIC DNA]</scope>
    <source>
        <strain evidence="1 2">DSM 21881</strain>
    </source>
</reference>
<dbReference type="AlphaFoldDB" id="A0A850R7G9"/>